<dbReference type="EMBL" id="NOWF01000009">
    <property type="protein sequence ID" value="OYD06717.1"/>
    <property type="molecule type" value="Genomic_DNA"/>
</dbReference>
<comment type="caution">
    <text evidence="2">The sequence shown here is derived from an EMBL/GenBank/DDBJ whole genome shotgun (WGS) entry which is preliminary data.</text>
</comment>
<dbReference type="AlphaFoldDB" id="A0A235B480"/>
<name>A0A235B480_9BACL</name>
<dbReference type="PROSITE" id="PS51257">
    <property type="entry name" value="PROKAR_LIPOPROTEIN"/>
    <property type="match status" value="1"/>
</dbReference>
<organism evidence="2 3">
    <name type="scientific">Paludifilum halophilum</name>
    <dbReference type="NCBI Taxonomy" id="1642702"/>
    <lineage>
        <taxon>Bacteria</taxon>
        <taxon>Bacillati</taxon>
        <taxon>Bacillota</taxon>
        <taxon>Bacilli</taxon>
        <taxon>Bacillales</taxon>
        <taxon>Thermoactinomycetaceae</taxon>
        <taxon>Paludifilum</taxon>
    </lineage>
</organism>
<gene>
    <name evidence="2" type="ORF">CHM34_14145</name>
</gene>
<evidence type="ECO:0000313" key="2">
    <source>
        <dbReference type="EMBL" id="OYD06717.1"/>
    </source>
</evidence>
<evidence type="ECO:0000313" key="3">
    <source>
        <dbReference type="Proteomes" id="UP000215459"/>
    </source>
</evidence>
<proteinExistence type="predicted"/>
<dbReference type="Proteomes" id="UP000215459">
    <property type="component" value="Unassembled WGS sequence"/>
</dbReference>
<accession>A0A235B480</accession>
<feature type="region of interest" description="Disordered" evidence="1">
    <location>
        <begin position="51"/>
        <end position="73"/>
    </location>
</feature>
<sequence>MRMTWRNYVVGALIPVLILSGCSLLAEEKKKESPDKKKPFQVATTVEGMVKEGPGKFAGDQYNEEKLSQEPMG</sequence>
<protein>
    <submittedName>
        <fullName evidence="2">Uncharacterized protein</fullName>
    </submittedName>
</protein>
<evidence type="ECO:0000256" key="1">
    <source>
        <dbReference type="SAM" id="MobiDB-lite"/>
    </source>
</evidence>
<keyword evidence="3" id="KW-1185">Reference proteome</keyword>
<dbReference type="RefSeq" id="WP_094265281.1">
    <property type="nucleotide sequence ID" value="NZ_NOWF01000009.1"/>
</dbReference>
<reference evidence="2 3" key="1">
    <citation type="submission" date="2017-07" db="EMBL/GenBank/DDBJ databases">
        <title>The genome sequence of Paludifilum halophilum highlights mechanisms for microbial adaptation to high salt environemnts.</title>
        <authorList>
            <person name="Belbahri L."/>
        </authorList>
    </citation>
    <scope>NUCLEOTIDE SEQUENCE [LARGE SCALE GENOMIC DNA]</scope>
    <source>
        <strain evidence="2 3">DSM 102817</strain>
    </source>
</reference>
<feature type="compositionally biased region" description="Basic and acidic residues" evidence="1">
    <location>
        <begin position="63"/>
        <end position="73"/>
    </location>
</feature>